<dbReference type="EMBL" id="QJTF01000010">
    <property type="protein sequence ID" value="PYE87861.1"/>
    <property type="molecule type" value="Genomic_DNA"/>
</dbReference>
<protein>
    <submittedName>
        <fullName evidence="4">Acetyl esterase</fullName>
    </submittedName>
</protein>
<dbReference type="PROSITE" id="PS01173">
    <property type="entry name" value="LIPASE_GDXG_HIS"/>
    <property type="match status" value="1"/>
</dbReference>
<dbReference type="Proteomes" id="UP000247454">
    <property type="component" value="Unassembled WGS sequence"/>
</dbReference>
<dbReference type="Pfam" id="PF07859">
    <property type="entry name" value="Abhydrolase_3"/>
    <property type="match status" value="1"/>
</dbReference>
<dbReference type="PANTHER" id="PTHR48081:SF8">
    <property type="entry name" value="ALPHA_BETA HYDROLASE FOLD-3 DOMAIN-CONTAINING PROTEIN-RELATED"/>
    <property type="match status" value="1"/>
</dbReference>
<keyword evidence="2" id="KW-0378">Hydrolase</keyword>
<gene>
    <name evidence="4" type="ORF">C7477_11046</name>
</gene>
<dbReference type="RefSeq" id="WP_181418390.1">
    <property type="nucleotide sequence ID" value="NZ_QJTF01000010.1"/>
</dbReference>
<evidence type="ECO:0000313" key="4">
    <source>
        <dbReference type="EMBL" id="PYE87861.1"/>
    </source>
</evidence>
<dbReference type="Gene3D" id="3.40.50.1820">
    <property type="entry name" value="alpha/beta hydrolase"/>
    <property type="match status" value="1"/>
</dbReference>
<dbReference type="InterPro" id="IPR013094">
    <property type="entry name" value="AB_hydrolase_3"/>
</dbReference>
<dbReference type="AlphaFoldDB" id="A0A318T691"/>
<dbReference type="InterPro" id="IPR050300">
    <property type="entry name" value="GDXG_lipolytic_enzyme"/>
</dbReference>
<evidence type="ECO:0000256" key="1">
    <source>
        <dbReference type="ARBA" id="ARBA00010515"/>
    </source>
</evidence>
<evidence type="ECO:0000313" key="5">
    <source>
        <dbReference type="Proteomes" id="UP000247454"/>
    </source>
</evidence>
<evidence type="ECO:0000256" key="2">
    <source>
        <dbReference type="ARBA" id="ARBA00022801"/>
    </source>
</evidence>
<sequence length="320" mass="34054">MTEPLPKPDPFMAPILHRMRAKPEISLEAISLREARAGFAAMNEQWNTPVTIAVRTVRDLSVPGAAGPLRARIYCDGDGTQAMPVIIYVHGGGWVLGSIDTHDDLLRRLAKAANGCAVLGIDYRLAPEHPFPAPLEDVLAAVRFVAGGGLGAGFDAGRIALAGESAGANLVLGALLDQRDKGQRPVRTAALFFGCYGLDFGSYSYTHFGDGSFGLSLPSMRWFWAQYLDKASVGPLAAPLQADLDGLPPLYLGAGGLDPLLDDTLTLSRRLAETGVAHRLDFHPGVIHGFIQMARELPAATQAIDASVQFMMQGLQLGDA</sequence>
<feature type="domain" description="Alpha/beta hydrolase fold-3" evidence="3">
    <location>
        <begin position="86"/>
        <end position="291"/>
    </location>
</feature>
<dbReference type="SUPFAM" id="SSF53474">
    <property type="entry name" value="alpha/beta-Hydrolases"/>
    <property type="match status" value="1"/>
</dbReference>
<evidence type="ECO:0000259" key="3">
    <source>
        <dbReference type="Pfam" id="PF07859"/>
    </source>
</evidence>
<dbReference type="InterPro" id="IPR002168">
    <property type="entry name" value="Lipase_GDXG_HIS_AS"/>
</dbReference>
<comment type="similarity">
    <text evidence="1">Belongs to the 'GDXG' lipolytic enzyme family.</text>
</comment>
<proteinExistence type="inferred from homology"/>
<dbReference type="GO" id="GO:0016787">
    <property type="term" value="F:hydrolase activity"/>
    <property type="evidence" value="ECO:0007669"/>
    <property type="project" value="UniProtKB-KW"/>
</dbReference>
<comment type="caution">
    <text evidence="4">The sequence shown here is derived from an EMBL/GenBank/DDBJ whole genome shotgun (WGS) entry which is preliminary data.</text>
</comment>
<reference evidence="4 5" key="1">
    <citation type="submission" date="2018-06" db="EMBL/GenBank/DDBJ databases">
        <title>Genomic Encyclopedia of Type Strains, Phase III (KMG-III): the genomes of soil and plant-associated and newly described type strains.</title>
        <authorList>
            <person name="Whitman W."/>
        </authorList>
    </citation>
    <scope>NUCLEOTIDE SEQUENCE [LARGE SCALE GENOMIC DNA]</scope>
    <source>
        <strain evidence="4 5">ORS 1419</strain>
    </source>
</reference>
<accession>A0A318T691</accession>
<dbReference type="PANTHER" id="PTHR48081">
    <property type="entry name" value="AB HYDROLASE SUPERFAMILY PROTEIN C4A8.06C"/>
    <property type="match status" value="1"/>
</dbReference>
<keyword evidence="5" id="KW-1185">Reference proteome</keyword>
<organism evidence="4 5">
    <name type="scientific">Phyllobacterium leguminum</name>
    <dbReference type="NCBI Taxonomy" id="314237"/>
    <lineage>
        <taxon>Bacteria</taxon>
        <taxon>Pseudomonadati</taxon>
        <taxon>Pseudomonadota</taxon>
        <taxon>Alphaproteobacteria</taxon>
        <taxon>Hyphomicrobiales</taxon>
        <taxon>Phyllobacteriaceae</taxon>
        <taxon>Phyllobacterium</taxon>
    </lineage>
</organism>
<dbReference type="InterPro" id="IPR029058">
    <property type="entry name" value="AB_hydrolase_fold"/>
</dbReference>
<name>A0A318T691_9HYPH</name>